<keyword evidence="2" id="KW-1185">Reference proteome</keyword>
<evidence type="ECO:0000313" key="1">
    <source>
        <dbReference type="EMBL" id="MQM17490.1"/>
    </source>
</evidence>
<organism evidence="1 2">
    <name type="scientific">Colocasia esculenta</name>
    <name type="common">Wild taro</name>
    <name type="synonym">Arum esculentum</name>
    <dbReference type="NCBI Taxonomy" id="4460"/>
    <lineage>
        <taxon>Eukaryota</taxon>
        <taxon>Viridiplantae</taxon>
        <taxon>Streptophyta</taxon>
        <taxon>Embryophyta</taxon>
        <taxon>Tracheophyta</taxon>
        <taxon>Spermatophyta</taxon>
        <taxon>Magnoliopsida</taxon>
        <taxon>Liliopsida</taxon>
        <taxon>Araceae</taxon>
        <taxon>Aroideae</taxon>
        <taxon>Colocasieae</taxon>
        <taxon>Colocasia</taxon>
    </lineage>
</organism>
<dbReference type="AlphaFoldDB" id="A0A843XE21"/>
<dbReference type="EMBL" id="NMUH01007580">
    <property type="protein sequence ID" value="MQM17490.1"/>
    <property type="molecule type" value="Genomic_DNA"/>
</dbReference>
<reference evidence="1" key="1">
    <citation type="submission" date="2017-07" db="EMBL/GenBank/DDBJ databases">
        <title>Taro Niue Genome Assembly and Annotation.</title>
        <authorList>
            <person name="Atibalentja N."/>
            <person name="Keating K."/>
            <person name="Fields C.J."/>
        </authorList>
    </citation>
    <scope>NUCLEOTIDE SEQUENCE</scope>
    <source>
        <strain evidence="1">Niue_2</strain>
        <tissue evidence="1">Leaf</tissue>
    </source>
</reference>
<proteinExistence type="predicted"/>
<dbReference type="Proteomes" id="UP000652761">
    <property type="component" value="Unassembled WGS sequence"/>
</dbReference>
<gene>
    <name evidence="1" type="ORF">Taro_050461</name>
</gene>
<sequence length="178" mass="20956">MVRKILRSLPTLWTPKVTTTEEANDLSSMSLAKLIGSLMAHEINMERLGESTSKKKISMALKIEEPNIDEATVGESSDADSEEEAFLSRRLQRILDKKKHQQWRVVVGIVLRLGRKSRDMRRAVSSMPQHPRVPRYYHHHNLWTTAYSCKAWSRRCRCRHRLKLHYRPCCRRRPRLQL</sequence>
<protein>
    <recommendedName>
        <fullName evidence="3">UBN2 domain-containing protein</fullName>
    </recommendedName>
</protein>
<dbReference type="OrthoDB" id="439192at2759"/>
<comment type="caution">
    <text evidence="1">The sequence shown here is derived from an EMBL/GenBank/DDBJ whole genome shotgun (WGS) entry which is preliminary data.</text>
</comment>
<name>A0A843XE21_COLES</name>
<evidence type="ECO:0008006" key="3">
    <source>
        <dbReference type="Google" id="ProtNLM"/>
    </source>
</evidence>
<accession>A0A843XE21</accession>
<evidence type="ECO:0000313" key="2">
    <source>
        <dbReference type="Proteomes" id="UP000652761"/>
    </source>
</evidence>